<evidence type="ECO:0008006" key="3">
    <source>
        <dbReference type="Google" id="ProtNLM"/>
    </source>
</evidence>
<name>A0A382SDT4_9ZZZZ</name>
<proteinExistence type="predicted"/>
<protein>
    <recommendedName>
        <fullName evidence="3">Major facilitator superfamily (MFS) profile domain-containing protein</fullName>
    </recommendedName>
</protein>
<sequence length="63" mass="6517">VTEPFVSLGQAIGAIFSGAIYDVTGSYKDAFLILAILGFATIGMLLLTRAPVRPGVETEAGES</sequence>
<organism evidence="2">
    <name type="scientific">marine metagenome</name>
    <dbReference type="NCBI Taxonomy" id="408172"/>
    <lineage>
        <taxon>unclassified sequences</taxon>
        <taxon>metagenomes</taxon>
        <taxon>ecological metagenomes</taxon>
    </lineage>
</organism>
<evidence type="ECO:0000256" key="1">
    <source>
        <dbReference type="SAM" id="Phobius"/>
    </source>
</evidence>
<feature type="transmembrane region" description="Helical" evidence="1">
    <location>
        <begin position="30"/>
        <end position="47"/>
    </location>
</feature>
<keyword evidence="1" id="KW-1133">Transmembrane helix</keyword>
<keyword evidence="1" id="KW-0812">Transmembrane</keyword>
<reference evidence="2" key="1">
    <citation type="submission" date="2018-05" db="EMBL/GenBank/DDBJ databases">
        <authorList>
            <person name="Lanie J.A."/>
            <person name="Ng W.-L."/>
            <person name="Kazmierczak K.M."/>
            <person name="Andrzejewski T.M."/>
            <person name="Davidsen T.M."/>
            <person name="Wayne K.J."/>
            <person name="Tettelin H."/>
            <person name="Glass J.I."/>
            <person name="Rusch D."/>
            <person name="Podicherti R."/>
            <person name="Tsui H.-C.T."/>
            <person name="Winkler M.E."/>
        </authorList>
    </citation>
    <scope>NUCLEOTIDE SEQUENCE</scope>
</reference>
<dbReference type="InterPro" id="IPR036259">
    <property type="entry name" value="MFS_trans_sf"/>
</dbReference>
<dbReference type="SUPFAM" id="SSF103473">
    <property type="entry name" value="MFS general substrate transporter"/>
    <property type="match status" value="1"/>
</dbReference>
<keyword evidence="1" id="KW-0472">Membrane</keyword>
<evidence type="ECO:0000313" key="2">
    <source>
        <dbReference type="EMBL" id="SVD08120.1"/>
    </source>
</evidence>
<dbReference type="AlphaFoldDB" id="A0A382SDT4"/>
<accession>A0A382SDT4</accession>
<feature type="non-terminal residue" evidence="2">
    <location>
        <position position="1"/>
    </location>
</feature>
<dbReference type="EMBL" id="UINC01128395">
    <property type="protein sequence ID" value="SVD08120.1"/>
    <property type="molecule type" value="Genomic_DNA"/>
</dbReference>
<gene>
    <name evidence="2" type="ORF">METZ01_LOCUS360974</name>
</gene>